<protein>
    <submittedName>
        <fullName evidence="7">Manganese/zinc/iron transport system substrate-binding protein</fullName>
    </submittedName>
</protein>
<gene>
    <name evidence="7" type="ORF">J2S19_002374</name>
</gene>
<evidence type="ECO:0000256" key="1">
    <source>
        <dbReference type="ARBA" id="ARBA00004196"/>
    </source>
</evidence>
<evidence type="ECO:0000256" key="5">
    <source>
        <dbReference type="RuleBase" id="RU003512"/>
    </source>
</evidence>
<dbReference type="InterPro" id="IPR006127">
    <property type="entry name" value="ZnuA-like"/>
</dbReference>
<evidence type="ECO:0000256" key="4">
    <source>
        <dbReference type="ARBA" id="ARBA00022729"/>
    </source>
</evidence>
<dbReference type="InterPro" id="IPR006128">
    <property type="entry name" value="Lipoprotein_PsaA-like"/>
</dbReference>
<keyword evidence="4 6" id="KW-0732">Signal</keyword>
<dbReference type="PROSITE" id="PS51257">
    <property type="entry name" value="PROKAR_LIPOPROTEIN"/>
    <property type="match status" value="1"/>
</dbReference>
<comment type="caution">
    <text evidence="7">The sequence shown here is derived from an EMBL/GenBank/DDBJ whole genome shotgun (WGS) entry which is preliminary data.</text>
</comment>
<keyword evidence="2 5" id="KW-0813">Transport</keyword>
<dbReference type="Pfam" id="PF01297">
    <property type="entry name" value="ZnuA"/>
    <property type="match status" value="1"/>
</dbReference>
<dbReference type="PANTHER" id="PTHR42953">
    <property type="entry name" value="HIGH-AFFINITY ZINC UPTAKE SYSTEM PROTEIN ZNUA-RELATED"/>
    <property type="match status" value="1"/>
</dbReference>
<dbReference type="RefSeq" id="WP_307341500.1">
    <property type="nucleotide sequence ID" value="NZ_JAUSUD010000010.1"/>
</dbReference>
<keyword evidence="3" id="KW-0479">Metal-binding</keyword>
<dbReference type="SUPFAM" id="SSF53807">
    <property type="entry name" value="Helical backbone' metal receptor"/>
    <property type="match status" value="1"/>
</dbReference>
<dbReference type="PRINTS" id="PR00691">
    <property type="entry name" value="ADHESINB"/>
</dbReference>
<accession>A0ABT9ZH35</accession>
<keyword evidence="8" id="KW-1185">Reference proteome</keyword>
<reference evidence="7 8" key="1">
    <citation type="submission" date="2023-07" db="EMBL/GenBank/DDBJ databases">
        <title>Genomic Encyclopedia of Type Strains, Phase IV (KMG-IV): sequencing the most valuable type-strain genomes for metagenomic binning, comparative biology and taxonomic classification.</title>
        <authorList>
            <person name="Goeker M."/>
        </authorList>
    </citation>
    <scope>NUCLEOTIDE SEQUENCE [LARGE SCALE GENOMIC DNA]</scope>
    <source>
        <strain evidence="7 8">DSM 29005</strain>
    </source>
</reference>
<evidence type="ECO:0000313" key="8">
    <source>
        <dbReference type="Proteomes" id="UP001234495"/>
    </source>
</evidence>
<comment type="subcellular location">
    <subcellularLocation>
        <location evidence="1">Cell envelope</location>
    </subcellularLocation>
</comment>
<dbReference type="Gene3D" id="3.40.50.1980">
    <property type="entry name" value="Nitrogenase molybdenum iron protein domain"/>
    <property type="match status" value="2"/>
</dbReference>
<feature type="signal peptide" evidence="6">
    <location>
        <begin position="1"/>
        <end position="18"/>
    </location>
</feature>
<dbReference type="Proteomes" id="UP001234495">
    <property type="component" value="Unassembled WGS sequence"/>
</dbReference>
<comment type="similarity">
    <text evidence="5">Belongs to the bacterial solute-binding protein 9 family.</text>
</comment>
<dbReference type="PRINTS" id="PR00690">
    <property type="entry name" value="ADHESNFAMILY"/>
</dbReference>
<dbReference type="InterPro" id="IPR006129">
    <property type="entry name" value="AdhesinB"/>
</dbReference>
<evidence type="ECO:0000256" key="2">
    <source>
        <dbReference type="ARBA" id="ARBA00022448"/>
    </source>
</evidence>
<name>A0ABT9ZH35_9BACI</name>
<dbReference type="PANTHER" id="PTHR42953:SF1">
    <property type="entry name" value="METAL-BINDING PROTEIN HI_0362-RELATED"/>
    <property type="match status" value="1"/>
</dbReference>
<proteinExistence type="inferred from homology"/>
<evidence type="ECO:0000256" key="6">
    <source>
        <dbReference type="SAM" id="SignalP"/>
    </source>
</evidence>
<evidence type="ECO:0000313" key="7">
    <source>
        <dbReference type="EMBL" id="MDQ0231112.1"/>
    </source>
</evidence>
<dbReference type="EMBL" id="JAUSUD010000010">
    <property type="protein sequence ID" value="MDQ0231112.1"/>
    <property type="molecule type" value="Genomic_DNA"/>
</dbReference>
<sequence length="313" mass="34481">MKKWLRSLFVMMMVLALAACGSNQTGSGDDNNNKKEAIQVTTTTGQVADLVKNIGGDHVEVISLMGAGVDPHLYQASQGDIQKLNNADIIFYNGLHLEGKMGEIFEKMEKDKPVLAVADAIPEDFLLSADDDAKAHDPHVWFDIEAWTHGIEIVEQELVKLSPEHEEKFKENASAYKEDLVEMHVYATEQIETIPEESRVLVTAHDAFKYFGEAYGLEVMGLQGLSTDSEYGLKDVQNLVDTLVERNIKAVFVESSISEKSINAVVEGAKKQGHEVVIGGELFSDAMGEEGTEEGTYLGMFKHNVDTIVTSLK</sequence>
<organism evidence="7 8">
    <name type="scientific">Metabacillus malikii</name>
    <dbReference type="NCBI Taxonomy" id="1504265"/>
    <lineage>
        <taxon>Bacteria</taxon>
        <taxon>Bacillati</taxon>
        <taxon>Bacillota</taxon>
        <taxon>Bacilli</taxon>
        <taxon>Bacillales</taxon>
        <taxon>Bacillaceae</taxon>
        <taxon>Metabacillus</taxon>
    </lineage>
</organism>
<evidence type="ECO:0000256" key="3">
    <source>
        <dbReference type="ARBA" id="ARBA00022723"/>
    </source>
</evidence>
<feature type="chain" id="PRO_5046588566" evidence="6">
    <location>
        <begin position="19"/>
        <end position="313"/>
    </location>
</feature>
<dbReference type="InterPro" id="IPR050492">
    <property type="entry name" value="Bact_metal-bind_prot9"/>
</dbReference>